<accession>A0A0D1WFE9</accession>
<reference evidence="1 3" key="1">
    <citation type="submission" date="2015-07" db="EMBL/GenBank/DDBJ databases">
        <title>Fjat-14205 dsm 2895.</title>
        <authorList>
            <person name="Liu B."/>
            <person name="Wang J."/>
            <person name="Zhu Y."/>
            <person name="Liu G."/>
            <person name="Chen Q."/>
            <person name="Chen Z."/>
            <person name="Lan J."/>
            <person name="Che J."/>
            <person name="Ge C."/>
            <person name="Shi H."/>
            <person name="Pan Z."/>
            <person name="Liu X."/>
        </authorList>
    </citation>
    <scope>NUCLEOTIDE SEQUENCE [LARGE SCALE GENOMIC DNA]</scope>
    <source>
        <strain evidence="1 3">DSM 2895</strain>
    </source>
</reference>
<dbReference type="OrthoDB" id="2679890at2"/>
<gene>
    <name evidence="1" type="ORF">AF333_16535</name>
    <name evidence="2" type="ORF">SAMN04487909_12151</name>
</gene>
<dbReference type="Proteomes" id="UP000037269">
    <property type="component" value="Unassembled WGS sequence"/>
</dbReference>
<name>A0A0D1WFE9_ANEMI</name>
<sequence>MNKAVVKWNEKWRSYIERTKDKRAPQLSERGFDFLYTLEFKDASVQPSVKLVMEFLIGWRGTDYCFTYEDSVGSDSWKVYSRLGGRSHWQTITDFFGSYSETIVIRRCFEQFGMEAMARDIQSYKDTAFEHAFTERFSGMRIVGTKRSGEDIYFVLEDGEELLVTPFYEACRKEQDHSYRKG</sequence>
<evidence type="ECO:0000313" key="4">
    <source>
        <dbReference type="Proteomes" id="UP000182836"/>
    </source>
</evidence>
<dbReference type="PATRIC" id="fig|47500.8.peg.5715"/>
<evidence type="ECO:0000313" key="2">
    <source>
        <dbReference type="EMBL" id="SDJ57959.1"/>
    </source>
</evidence>
<dbReference type="AlphaFoldDB" id="A0A0D1WFE9"/>
<keyword evidence="3" id="KW-1185">Reference proteome</keyword>
<dbReference type="GeneID" id="42306779"/>
<dbReference type="EMBL" id="LGUG01000004">
    <property type="protein sequence ID" value="KON96850.1"/>
    <property type="molecule type" value="Genomic_DNA"/>
</dbReference>
<dbReference type="Proteomes" id="UP000182836">
    <property type="component" value="Unassembled WGS sequence"/>
</dbReference>
<proteinExistence type="predicted"/>
<dbReference type="EMBL" id="FNED01000021">
    <property type="protein sequence ID" value="SDJ57959.1"/>
    <property type="molecule type" value="Genomic_DNA"/>
</dbReference>
<organism evidence="1 3">
    <name type="scientific">Aneurinibacillus migulanus</name>
    <name type="common">Bacillus migulanus</name>
    <dbReference type="NCBI Taxonomy" id="47500"/>
    <lineage>
        <taxon>Bacteria</taxon>
        <taxon>Bacillati</taxon>
        <taxon>Bacillota</taxon>
        <taxon>Bacilli</taxon>
        <taxon>Bacillales</taxon>
        <taxon>Paenibacillaceae</taxon>
        <taxon>Aneurinibacillus group</taxon>
        <taxon>Aneurinibacillus</taxon>
    </lineage>
</organism>
<protein>
    <submittedName>
        <fullName evidence="1">Uncharacterized protein</fullName>
    </submittedName>
</protein>
<dbReference type="RefSeq" id="WP_043065253.1">
    <property type="nucleotide sequence ID" value="NZ_BJOA01000072.1"/>
</dbReference>
<reference evidence="2 4" key="2">
    <citation type="submission" date="2016-10" db="EMBL/GenBank/DDBJ databases">
        <authorList>
            <person name="de Groot N.N."/>
        </authorList>
    </citation>
    <scope>NUCLEOTIDE SEQUENCE [LARGE SCALE GENOMIC DNA]</scope>
    <source>
        <strain evidence="2 4">DSM 2895</strain>
    </source>
</reference>
<evidence type="ECO:0000313" key="1">
    <source>
        <dbReference type="EMBL" id="KON96850.1"/>
    </source>
</evidence>
<evidence type="ECO:0000313" key="3">
    <source>
        <dbReference type="Proteomes" id="UP000037269"/>
    </source>
</evidence>